<dbReference type="Pfam" id="PF01557">
    <property type="entry name" value="FAA_hydrolase"/>
    <property type="match status" value="1"/>
</dbReference>
<dbReference type="RefSeq" id="WP_109718468.1">
    <property type="nucleotide sequence ID" value="NZ_QEQK01000001.1"/>
</dbReference>
<proteinExistence type="predicted"/>
<dbReference type="EMBL" id="QEQK01000001">
    <property type="protein sequence ID" value="PWN57612.1"/>
    <property type="molecule type" value="Genomic_DNA"/>
</dbReference>
<name>A0A363UQ50_9GAMM</name>
<evidence type="ECO:0000313" key="3">
    <source>
        <dbReference type="EMBL" id="PWN57612.1"/>
    </source>
</evidence>
<reference evidence="3 4" key="1">
    <citation type="submission" date="2018-05" db="EMBL/GenBank/DDBJ databases">
        <title>Abyssibacter profundi OUC007T gen. nov., sp. nov, a marine bacterium isolated from seawater of the Mariana Trench.</title>
        <authorList>
            <person name="Zhou S."/>
        </authorList>
    </citation>
    <scope>NUCLEOTIDE SEQUENCE [LARGE SCALE GENOMIC DNA]</scope>
    <source>
        <strain evidence="3 4">OUC007</strain>
    </source>
</reference>
<protein>
    <submittedName>
        <fullName evidence="3">Fumarylacetoacetate hydrolase</fullName>
    </submittedName>
</protein>
<dbReference type="GO" id="GO:0018773">
    <property type="term" value="F:acetylpyruvate hydrolase activity"/>
    <property type="evidence" value="ECO:0007669"/>
    <property type="project" value="TreeGrafter"/>
</dbReference>
<dbReference type="PANTHER" id="PTHR11820">
    <property type="entry name" value="ACYLPYRUVASE"/>
    <property type="match status" value="1"/>
</dbReference>
<accession>A0A363UQ50</accession>
<dbReference type="Proteomes" id="UP000251800">
    <property type="component" value="Unassembled WGS sequence"/>
</dbReference>
<dbReference type="OrthoDB" id="9805307at2"/>
<dbReference type="AlphaFoldDB" id="A0A363UQ50"/>
<keyword evidence="1" id="KW-0479">Metal-binding</keyword>
<dbReference type="GO" id="GO:0046872">
    <property type="term" value="F:metal ion binding"/>
    <property type="evidence" value="ECO:0007669"/>
    <property type="project" value="UniProtKB-KW"/>
</dbReference>
<dbReference type="Gene3D" id="3.90.850.10">
    <property type="entry name" value="Fumarylacetoacetase-like, C-terminal domain"/>
    <property type="match status" value="1"/>
</dbReference>
<gene>
    <name evidence="3" type="ORF">DEH80_00270</name>
</gene>
<evidence type="ECO:0000313" key="4">
    <source>
        <dbReference type="Proteomes" id="UP000251800"/>
    </source>
</evidence>
<evidence type="ECO:0000256" key="1">
    <source>
        <dbReference type="ARBA" id="ARBA00022723"/>
    </source>
</evidence>
<keyword evidence="3" id="KW-0378">Hydrolase</keyword>
<sequence length="214" mass="23120">MSARIFCIGRNYVEHIRELGHPEDGDCVVFMKPASCLVTVGQAIALPVGRGAVHHEAELVIRIGQTGQRISSDSAATFIDAMGLGLDLTLRDEQNRLRQAGKPWELAKAFDHAAPLGPLTPWDGAPALDDIAFECHVNGELRQRGHTAHMLFSIERIISILSQTWMLRPGDLIYTGTPAGVGPLAPGDHVKLSSDVLESAEWTTGTNDALQKIG</sequence>
<comment type="caution">
    <text evidence="3">The sequence shown here is derived from an EMBL/GenBank/DDBJ whole genome shotgun (WGS) entry which is preliminary data.</text>
</comment>
<dbReference type="SUPFAM" id="SSF56529">
    <property type="entry name" value="FAH"/>
    <property type="match status" value="1"/>
</dbReference>
<dbReference type="InterPro" id="IPR011234">
    <property type="entry name" value="Fumarylacetoacetase-like_C"/>
</dbReference>
<evidence type="ECO:0000259" key="2">
    <source>
        <dbReference type="Pfam" id="PF01557"/>
    </source>
</evidence>
<organism evidence="3 4">
    <name type="scientific">Abyssibacter profundi</name>
    <dbReference type="NCBI Taxonomy" id="2182787"/>
    <lineage>
        <taxon>Bacteria</taxon>
        <taxon>Pseudomonadati</taxon>
        <taxon>Pseudomonadota</taxon>
        <taxon>Gammaproteobacteria</taxon>
        <taxon>Chromatiales</taxon>
        <taxon>Oceanococcaceae</taxon>
        <taxon>Abyssibacter</taxon>
    </lineage>
</organism>
<keyword evidence="4" id="KW-1185">Reference proteome</keyword>
<dbReference type="InterPro" id="IPR036663">
    <property type="entry name" value="Fumarylacetoacetase_C_sf"/>
</dbReference>
<feature type="domain" description="Fumarylacetoacetase-like C-terminal" evidence="2">
    <location>
        <begin position="5"/>
        <end position="194"/>
    </location>
</feature>
<dbReference type="PANTHER" id="PTHR11820:SF7">
    <property type="entry name" value="ACYLPYRUVASE FAHD1, MITOCHONDRIAL"/>
    <property type="match status" value="1"/>
</dbReference>